<keyword evidence="3" id="KW-1185">Reference proteome</keyword>
<comment type="caution">
    <text evidence="2">The sequence shown here is derived from an EMBL/GenBank/DDBJ whole genome shotgun (WGS) entry which is preliminary data.</text>
</comment>
<feature type="compositionally biased region" description="Polar residues" evidence="1">
    <location>
        <begin position="37"/>
        <end position="55"/>
    </location>
</feature>
<protein>
    <submittedName>
        <fullName evidence="2">Uncharacterized protein</fullName>
    </submittedName>
</protein>
<evidence type="ECO:0000256" key="1">
    <source>
        <dbReference type="SAM" id="MobiDB-lite"/>
    </source>
</evidence>
<gene>
    <name evidence="2" type="ORF">PIB30_008797</name>
</gene>
<dbReference type="Proteomes" id="UP001341840">
    <property type="component" value="Unassembled WGS sequence"/>
</dbReference>
<accession>A0ABU6W3P2</accession>
<proteinExistence type="predicted"/>
<sequence length="151" mass="16014">MASITNVSANNIGKGFGGVSSLAPLQLEPRSAFHMSQAMSSSAGNVVTSSESSIESPDIHPFRVSSSRIEEARQLAGPSAADGSVVTLNGIPLSRSTSDGYEASGGEDSDQVPSRSVERSTNWTNLLFNPDQDERAFRLKSSSNVVYSRKF</sequence>
<feature type="compositionally biased region" description="Polar residues" evidence="1">
    <location>
        <begin position="111"/>
        <end position="120"/>
    </location>
</feature>
<dbReference type="EMBL" id="JASCZI010181262">
    <property type="protein sequence ID" value="MED6180302.1"/>
    <property type="molecule type" value="Genomic_DNA"/>
</dbReference>
<organism evidence="2 3">
    <name type="scientific">Stylosanthes scabra</name>
    <dbReference type="NCBI Taxonomy" id="79078"/>
    <lineage>
        <taxon>Eukaryota</taxon>
        <taxon>Viridiplantae</taxon>
        <taxon>Streptophyta</taxon>
        <taxon>Embryophyta</taxon>
        <taxon>Tracheophyta</taxon>
        <taxon>Spermatophyta</taxon>
        <taxon>Magnoliopsida</taxon>
        <taxon>eudicotyledons</taxon>
        <taxon>Gunneridae</taxon>
        <taxon>Pentapetalae</taxon>
        <taxon>rosids</taxon>
        <taxon>fabids</taxon>
        <taxon>Fabales</taxon>
        <taxon>Fabaceae</taxon>
        <taxon>Papilionoideae</taxon>
        <taxon>50 kb inversion clade</taxon>
        <taxon>dalbergioids sensu lato</taxon>
        <taxon>Dalbergieae</taxon>
        <taxon>Pterocarpus clade</taxon>
        <taxon>Stylosanthes</taxon>
    </lineage>
</organism>
<feature type="region of interest" description="Disordered" evidence="1">
    <location>
        <begin position="35"/>
        <end position="61"/>
    </location>
</feature>
<evidence type="ECO:0000313" key="3">
    <source>
        <dbReference type="Proteomes" id="UP001341840"/>
    </source>
</evidence>
<name>A0ABU6W3P2_9FABA</name>
<reference evidence="2 3" key="1">
    <citation type="journal article" date="2023" name="Plants (Basel)">
        <title>Bridging the Gap: Combining Genomics and Transcriptomics Approaches to Understand Stylosanthes scabra, an Orphan Legume from the Brazilian Caatinga.</title>
        <authorList>
            <person name="Ferreira-Neto J.R.C."/>
            <person name="da Silva M.D."/>
            <person name="Binneck E."/>
            <person name="de Melo N.F."/>
            <person name="da Silva R.H."/>
            <person name="de Melo A.L.T.M."/>
            <person name="Pandolfi V."/>
            <person name="Bustamante F.O."/>
            <person name="Brasileiro-Vidal A.C."/>
            <person name="Benko-Iseppon A.M."/>
        </authorList>
    </citation>
    <scope>NUCLEOTIDE SEQUENCE [LARGE SCALE GENOMIC DNA]</scope>
    <source>
        <tissue evidence="2">Leaves</tissue>
    </source>
</reference>
<feature type="region of interest" description="Disordered" evidence="1">
    <location>
        <begin position="86"/>
        <end position="120"/>
    </location>
</feature>
<evidence type="ECO:0000313" key="2">
    <source>
        <dbReference type="EMBL" id="MED6180302.1"/>
    </source>
</evidence>